<protein>
    <submittedName>
        <fullName evidence="2">Uncharacterized protein</fullName>
    </submittedName>
</protein>
<feature type="transmembrane region" description="Helical" evidence="1">
    <location>
        <begin position="87"/>
        <end position="112"/>
    </location>
</feature>
<dbReference type="AlphaFoldDB" id="A0A5M6DDM5"/>
<accession>A0A5M6DDM5</accession>
<keyword evidence="3" id="KW-1185">Reference proteome</keyword>
<dbReference type="EMBL" id="VWOX01000003">
    <property type="protein sequence ID" value="KAA5545493.1"/>
    <property type="molecule type" value="Genomic_DNA"/>
</dbReference>
<evidence type="ECO:0000313" key="3">
    <source>
        <dbReference type="Proteomes" id="UP000324479"/>
    </source>
</evidence>
<feature type="transmembrane region" description="Helical" evidence="1">
    <location>
        <begin position="132"/>
        <end position="154"/>
    </location>
</feature>
<proteinExistence type="predicted"/>
<reference evidence="2 3" key="1">
    <citation type="submission" date="2019-08" db="EMBL/GenBank/DDBJ databases">
        <authorList>
            <person name="Dhanesh K."/>
            <person name="Kumar G."/>
            <person name="Sasikala C."/>
            <person name="Venkata Ramana C."/>
        </authorList>
    </citation>
    <scope>NUCLEOTIDE SEQUENCE [LARGE SCALE GENOMIC DNA]</scope>
    <source>
        <strain evidence="2 3">JC645</strain>
    </source>
</reference>
<comment type="caution">
    <text evidence="2">The sequence shown here is derived from an EMBL/GenBank/DDBJ whole genome shotgun (WGS) entry which is preliminary data.</text>
</comment>
<keyword evidence="1" id="KW-1133">Transmembrane helix</keyword>
<evidence type="ECO:0000313" key="2">
    <source>
        <dbReference type="EMBL" id="KAA5545493.1"/>
    </source>
</evidence>
<keyword evidence="1" id="KW-0472">Membrane</keyword>
<feature type="transmembrane region" description="Helical" evidence="1">
    <location>
        <begin position="12"/>
        <end position="33"/>
    </location>
</feature>
<feature type="transmembrane region" description="Helical" evidence="1">
    <location>
        <begin position="196"/>
        <end position="219"/>
    </location>
</feature>
<gene>
    <name evidence="2" type="ORF">FYK55_07560</name>
</gene>
<dbReference type="Proteomes" id="UP000324479">
    <property type="component" value="Unassembled WGS sequence"/>
</dbReference>
<sequence length="249" mass="27710">MSPTPKTDERLGIAHLMLLTAGIGVSFVVARAIEHLRFKADAYYYDLDAVPAADGFGMLVAAIYGLCLTLLVLAIHSGDLWSSPGKTLALLFATMCLFNWGLELIAALVVNGRLQTPIDPGAVDRRGYILGIWYRNFAAEVGYVASIPVLLWVIRKSKRQGFTWRLAWLGFLLFAFLIVGYVHFGVRDYVHPPLSHWYFELAIGIPIVLLIVATANAFIRRRPVDWWTALTVTPIAFVWCLGMAMKLLA</sequence>
<evidence type="ECO:0000256" key="1">
    <source>
        <dbReference type="SAM" id="Phobius"/>
    </source>
</evidence>
<organism evidence="2 3">
    <name type="scientific">Roseiconus nitratireducens</name>
    <dbReference type="NCBI Taxonomy" id="2605748"/>
    <lineage>
        <taxon>Bacteria</taxon>
        <taxon>Pseudomonadati</taxon>
        <taxon>Planctomycetota</taxon>
        <taxon>Planctomycetia</taxon>
        <taxon>Pirellulales</taxon>
        <taxon>Pirellulaceae</taxon>
        <taxon>Roseiconus</taxon>
    </lineage>
</organism>
<keyword evidence="1" id="KW-0812">Transmembrane</keyword>
<feature type="transmembrane region" description="Helical" evidence="1">
    <location>
        <begin position="226"/>
        <end position="248"/>
    </location>
</feature>
<feature type="transmembrane region" description="Helical" evidence="1">
    <location>
        <begin position="53"/>
        <end position="75"/>
    </location>
</feature>
<name>A0A5M6DDM5_9BACT</name>
<feature type="transmembrane region" description="Helical" evidence="1">
    <location>
        <begin position="166"/>
        <end position="184"/>
    </location>
</feature>